<dbReference type="AlphaFoldDB" id="A0ABD0P5D6"/>
<feature type="non-terminal residue" evidence="2">
    <location>
        <position position="1"/>
    </location>
</feature>
<comment type="caution">
    <text evidence="2">The sequence shown here is derived from an EMBL/GenBank/DDBJ whole genome shotgun (WGS) entry which is preliminary data.</text>
</comment>
<reference evidence="2 3" key="1">
    <citation type="submission" date="2024-05" db="EMBL/GenBank/DDBJ databases">
        <title>Genome sequencing and assembly of Indian major carp, Cirrhinus mrigala (Hamilton, 1822).</title>
        <authorList>
            <person name="Mohindra V."/>
            <person name="Chowdhury L.M."/>
            <person name="Lal K."/>
            <person name="Jena J.K."/>
        </authorList>
    </citation>
    <scope>NUCLEOTIDE SEQUENCE [LARGE SCALE GENOMIC DNA]</scope>
    <source>
        <strain evidence="2">CM1030</strain>
        <tissue evidence="2">Blood</tissue>
    </source>
</reference>
<feature type="non-terminal residue" evidence="2">
    <location>
        <position position="64"/>
    </location>
</feature>
<evidence type="ECO:0000256" key="1">
    <source>
        <dbReference type="SAM" id="MobiDB-lite"/>
    </source>
</evidence>
<gene>
    <name evidence="2" type="ORF">M9458_037194</name>
</gene>
<keyword evidence="3" id="KW-1185">Reference proteome</keyword>
<feature type="region of interest" description="Disordered" evidence="1">
    <location>
        <begin position="24"/>
        <end position="45"/>
    </location>
</feature>
<dbReference type="Proteomes" id="UP001529510">
    <property type="component" value="Unassembled WGS sequence"/>
</dbReference>
<evidence type="ECO:0000313" key="3">
    <source>
        <dbReference type="Proteomes" id="UP001529510"/>
    </source>
</evidence>
<proteinExistence type="predicted"/>
<name>A0ABD0P5D6_CIRMR</name>
<dbReference type="EMBL" id="JAMKFB020000018">
    <property type="protein sequence ID" value="KAL0168972.1"/>
    <property type="molecule type" value="Genomic_DNA"/>
</dbReference>
<organism evidence="2 3">
    <name type="scientific">Cirrhinus mrigala</name>
    <name type="common">Mrigala</name>
    <dbReference type="NCBI Taxonomy" id="683832"/>
    <lineage>
        <taxon>Eukaryota</taxon>
        <taxon>Metazoa</taxon>
        <taxon>Chordata</taxon>
        <taxon>Craniata</taxon>
        <taxon>Vertebrata</taxon>
        <taxon>Euteleostomi</taxon>
        <taxon>Actinopterygii</taxon>
        <taxon>Neopterygii</taxon>
        <taxon>Teleostei</taxon>
        <taxon>Ostariophysi</taxon>
        <taxon>Cypriniformes</taxon>
        <taxon>Cyprinidae</taxon>
        <taxon>Labeoninae</taxon>
        <taxon>Labeonini</taxon>
        <taxon>Cirrhinus</taxon>
    </lineage>
</organism>
<evidence type="ECO:0000313" key="2">
    <source>
        <dbReference type="EMBL" id="KAL0168972.1"/>
    </source>
</evidence>
<accession>A0ABD0P5D6</accession>
<protein>
    <submittedName>
        <fullName evidence="2">Uncharacterized protein</fullName>
    </submittedName>
</protein>
<sequence>LPPPTPPAEDVDRQRRRFNMRMLVPGRPVKETPATPPPIPVERPTYKEKFIPPELSMWDYFVAK</sequence>